<evidence type="ECO:0000313" key="3">
    <source>
        <dbReference type="EMBL" id="NYG36129.1"/>
    </source>
</evidence>
<dbReference type="AlphaFoldDB" id="A0A852WZT7"/>
<dbReference type="Pfam" id="PF13386">
    <property type="entry name" value="DsbD_2"/>
    <property type="match status" value="1"/>
</dbReference>
<feature type="transmembrane region" description="Helical" evidence="1">
    <location>
        <begin position="103"/>
        <end position="126"/>
    </location>
</feature>
<name>A0A852WZT7_9MICO</name>
<proteinExistence type="predicted"/>
<accession>A0A852WZT7</accession>
<gene>
    <name evidence="3" type="ORF">BJY28_000598</name>
</gene>
<keyword evidence="1" id="KW-0812">Transmembrane</keyword>
<evidence type="ECO:0000256" key="1">
    <source>
        <dbReference type="SAM" id="Phobius"/>
    </source>
</evidence>
<dbReference type="Proteomes" id="UP000592181">
    <property type="component" value="Unassembled WGS sequence"/>
</dbReference>
<feature type="domain" description="Urease accessory protein UreH-like transmembrane" evidence="2">
    <location>
        <begin position="15"/>
        <end position="178"/>
    </location>
</feature>
<keyword evidence="1" id="KW-1133">Transmembrane helix</keyword>
<feature type="transmembrane region" description="Helical" evidence="1">
    <location>
        <begin position="173"/>
        <end position="197"/>
    </location>
</feature>
<feature type="transmembrane region" description="Helical" evidence="1">
    <location>
        <begin position="20"/>
        <end position="39"/>
    </location>
</feature>
<organism evidence="3 4">
    <name type="scientific">Janibacter alkaliphilus</name>
    <dbReference type="NCBI Taxonomy" id="1069963"/>
    <lineage>
        <taxon>Bacteria</taxon>
        <taxon>Bacillati</taxon>
        <taxon>Actinomycetota</taxon>
        <taxon>Actinomycetes</taxon>
        <taxon>Micrococcales</taxon>
        <taxon>Intrasporangiaceae</taxon>
        <taxon>Janibacter</taxon>
    </lineage>
</organism>
<comment type="caution">
    <text evidence="3">The sequence shown here is derived from an EMBL/GenBank/DDBJ whole genome shotgun (WGS) entry which is preliminary data.</text>
</comment>
<dbReference type="InterPro" id="IPR039447">
    <property type="entry name" value="UreH-like_TM_dom"/>
</dbReference>
<protein>
    <submittedName>
        <fullName evidence="3">Sulfite exporter TauE/SafE</fullName>
    </submittedName>
</protein>
<keyword evidence="4" id="KW-1185">Reference proteome</keyword>
<reference evidence="3 4" key="1">
    <citation type="submission" date="2020-07" db="EMBL/GenBank/DDBJ databases">
        <title>Sequencing the genomes of 1000 actinobacteria strains.</title>
        <authorList>
            <person name="Klenk H.-P."/>
        </authorList>
    </citation>
    <scope>NUCLEOTIDE SEQUENCE [LARGE SCALE GENOMIC DNA]</scope>
    <source>
        <strain evidence="3 4">DSM 24723</strain>
    </source>
</reference>
<evidence type="ECO:0000313" key="4">
    <source>
        <dbReference type="Proteomes" id="UP000592181"/>
    </source>
</evidence>
<dbReference type="EMBL" id="JACBZX010000001">
    <property type="protein sequence ID" value="NYG36129.1"/>
    <property type="molecule type" value="Genomic_DNA"/>
</dbReference>
<feature type="transmembrane region" description="Helical" evidence="1">
    <location>
        <begin position="51"/>
        <end position="70"/>
    </location>
</feature>
<keyword evidence="1" id="KW-0472">Membrane</keyword>
<dbReference type="RefSeq" id="WP_179461689.1">
    <property type="nucleotide sequence ID" value="NZ_JACBZX010000001.1"/>
</dbReference>
<evidence type="ECO:0000259" key="2">
    <source>
        <dbReference type="Pfam" id="PF13386"/>
    </source>
</evidence>
<feature type="transmembrane region" description="Helical" evidence="1">
    <location>
        <begin position="133"/>
        <end position="153"/>
    </location>
</feature>
<sequence>MLSSISPLGERARGARWSVVTTAYILSSLLAGALVGLLLGGLGSLLPHGLLTHPVVLLTMAALLVLGAVLDTRAGGHAVPSWHRQVDEGWIGTYRGWVTGTGFGFQLGLGVVTIITSTTTYAVLLLELLTGSWWAGALVGATFGLVRALPLLLVRGVQTPQALHDTFRRLTTWAAPVATLARAVLLLAGAALTAIALTG</sequence>